<dbReference type="InterPro" id="IPR029056">
    <property type="entry name" value="Ribokinase-like"/>
</dbReference>
<dbReference type="InterPro" id="IPR011611">
    <property type="entry name" value="PfkB_dom"/>
</dbReference>
<proteinExistence type="inferred from homology"/>
<dbReference type="GO" id="GO:0005988">
    <property type="term" value="P:lactose metabolic process"/>
    <property type="evidence" value="ECO:0007669"/>
    <property type="project" value="UniProtKB-KW"/>
</dbReference>
<keyword evidence="11" id="KW-1185">Reference proteome</keyword>
<dbReference type="InterPro" id="IPR017583">
    <property type="entry name" value="Tagatose/fructose_Pkinase"/>
</dbReference>
<evidence type="ECO:0000259" key="9">
    <source>
        <dbReference type="Pfam" id="PF00294"/>
    </source>
</evidence>
<dbReference type="GO" id="GO:0005829">
    <property type="term" value="C:cytosol"/>
    <property type="evidence" value="ECO:0007669"/>
    <property type="project" value="TreeGrafter"/>
</dbReference>
<evidence type="ECO:0000256" key="3">
    <source>
        <dbReference type="ARBA" id="ARBA00022741"/>
    </source>
</evidence>
<dbReference type="NCBIfam" id="TIGR03828">
    <property type="entry name" value="pfkB"/>
    <property type="match status" value="1"/>
</dbReference>
<dbReference type="eggNOG" id="COG1105">
    <property type="taxonomic scope" value="Bacteria"/>
</dbReference>
<evidence type="ECO:0000256" key="2">
    <source>
        <dbReference type="ARBA" id="ARBA00022679"/>
    </source>
</evidence>
<dbReference type="Gene3D" id="3.40.1190.20">
    <property type="match status" value="1"/>
</dbReference>
<evidence type="ECO:0000256" key="6">
    <source>
        <dbReference type="ARBA" id="ARBA00047745"/>
    </source>
</evidence>
<dbReference type="GO" id="GO:0005524">
    <property type="term" value="F:ATP binding"/>
    <property type="evidence" value="ECO:0007669"/>
    <property type="project" value="UniProtKB-UniRule"/>
</dbReference>
<dbReference type="FunFam" id="3.40.1190.20:FF:000001">
    <property type="entry name" value="Phosphofructokinase"/>
    <property type="match status" value="1"/>
</dbReference>
<evidence type="ECO:0000256" key="7">
    <source>
        <dbReference type="PIRNR" id="PIRNR000535"/>
    </source>
</evidence>
<dbReference type="OrthoDB" id="9801219at2"/>
<dbReference type="GO" id="GO:0044281">
    <property type="term" value="P:small molecule metabolic process"/>
    <property type="evidence" value="ECO:0007669"/>
    <property type="project" value="UniProtKB-ARBA"/>
</dbReference>
<keyword evidence="2 7" id="KW-0808">Transferase</keyword>
<comment type="similarity">
    <text evidence="7">Belongs to the carbohydrate kinase PfkB family. LacC subfamily.</text>
</comment>
<comment type="similarity">
    <text evidence="1">Belongs to the carbohydrate kinase pfkB family.</text>
</comment>
<dbReference type="NCBIfam" id="TIGR03168">
    <property type="entry name" value="1-PFK"/>
    <property type="match status" value="1"/>
</dbReference>
<comment type="caution">
    <text evidence="10">The sequence shown here is derived from an EMBL/GenBank/DDBJ whole genome shotgun (WGS) entry which is preliminary data.</text>
</comment>
<dbReference type="PANTHER" id="PTHR46566:SF1">
    <property type="entry name" value="1-PHOSPHOFRUCTOKINASE"/>
    <property type="match status" value="1"/>
</dbReference>
<comment type="catalytic activity">
    <reaction evidence="6 8">
        <text>beta-D-fructose 1-phosphate + ATP = beta-D-fructose 1,6-bisphosphate + ADP + H(+)</text>
        <dbReference type="Rhea" id="RHEA:14213"/>
        <dbReference type="ChEBI" id="CHEBI:15378"/>
        <dbReference type="ChEBI" id="CHEBI:30616"/>
        <dbReference type="ChEBI" id="CHEBI:32966"/>
        <dbReference type="ChEBI" id="CHEBI:138881"/>
        <dbReference type="ChEBI" id="CHEBI:456216"/>
        <dbReference type="EC" id="2.7.1.56"/>
    </reaction>
</comment>
<dbReference type="SUPFAM" id="SSF53613">
    <property type="entry name" value="Ribokinase-like"/>
    <property type="match status" value="1"/>
</dbReference>
<keyword evidence="4 8" id="KW-0418">Kinase</keyword>
<dbReference type="GO" id="GO:2001059">
    <property type="term" value="P:D-tagatose 6-phosphate catabolic process"/>
    <property type="evidence" value="ECO:0007669"/>
    <property type="project" value="UniProtKB-UniPathway"/>
</dbReference>
<keyword evidence="7" id="KW-0423">Lactose metabolism</keyword>
<keyword evidence="3 7" id="KW-0547">Nucleotide-binding</keyword>
<dbReference type="PIRSF" id="PIRSF000535">
    <property type="entry name" value="1PFK/6PFK/LacC"/>
    <property type="match status" value="1"/>
</dbReference>
<dbReference type="PROSITE" id="PS00584">
    <property type="entry name" value="PFKB_KINASES_2"/>
    <property type="match status" value="1"/>
</dbReference>
<protein>
    <recommendedName>
        <fullName evidence="7">Tagatose-6-phosphate kinase</fullName>
        <ecNumber evidence="7">2.7.1.144</ecNumber>
    </recommendedName>
</protein>
<dbReference type="GO" id="GO:0009024">
    <property type="term" value="F:tagatose-6-phosphate kinase activity"/>
    <property type="evidence" value="ECO:0007669"/>
    <property type="project" value="UniProtKB-EC"/>
</dbReference>
<dbReference type="AlphaFoldDB" id="A0A0B0IFM9"/>
<dbReference type="GO" id="GO:0008662">
    <property type="term" value="F:1-phosphofructokinase activity"/>
    <property type="evidence" value="ECO:0007669"/>
    <property type="project" value="UniProtKB-UniRule"/>
</dbReference>
<dbReference type="InterPro" id="IPR022463">
    <property type="entry name" value="1-PFruKinase"/>
</dbReference>
<organism evidence="10 11">
    <name type="scientific">Halalkalibacter okhensis</name>
    <dbReference type="NCBI Taxonomy" id="333138"/>
    <lineage>
        <taxon>Bacteria</taxon>
        <taxon>Bacillati</taxon>
        <taxon>Bacillota</taxon>
        <taxon>Bacilli</taxon>
        <taxon>Bacillales</taxon>
        <taxon>Bacillaceae</taxon>
        <taxon>Halalkalibacter</taxon>
    </lineage>
</organism>
<comment type="function">
    <text evidence="8">Catalyzes the ATP-dependent phosphorylation of fructose-l-phosphate to fructose-l,6-bisphosphate.</text>
</comment>
<dbReference type="InterPro" id="IPR002173">
    <property type="entry name" value="Carboh/pur_kinase_PfkB_CS"/>
</dbReference>
<accession>A0A0B0IFM9</accession>
<evidence type="ECO:0000256" key="1">
    <source>
        <dbReference type="ARBA" id="ARBA00005380"/>
    </source>
</evidence>
<dbReference type="UniPathway" id="UPA00704">
    <property type="reaction ID" value="UER00715"/>
</dbReference>
<dbReference type="CDD" id="cd01164">
    <property type="entry name" value="FruK_PfkB_like"/>
    <property type="match status" value="1"/>
</dbReference>
<evidence type="ECO:0000313" key="10">
    <source>
        <dbReference type="EMBL" id="KHF41353.1"/>
    </source>
</evidence>
<dbReference type="RefSeq" id="WP_034626241.1">
    <property type="nucleotide sequence ID" value="NZ_JRJU01000003.1"/>
</dbReference>
<dbReference type="GO" id="GO:0016052">
    <property type="term" value="P:carbohydrate catabolic process"/>
    <property type="evidence" value="ECO:0007669"/>
    <property type="project" value="UniProtKB-ARBA"/>
</dbReference>
<evidence type="ECO:0000256" key="5">
    <source>
        <dbReference type="ARBA" id="ARBA00022840"/>
    </source>
</evidence>
<dbReference type="EC" id="2.7.1.144" evidence="7"/>
<evidence type="ECO:0000256" key="4">
    <source>
        <dbReference type="ARBA" id="ARBA00022777"/>
    </source>
</evidence>
<name>A0A0B0IFM9_9BACI</name>
<gene>
    <name evidence="10" type="ORF">LQ50_03715</name>
</gene>
<evidence type="ECO:0000256" key="8">
    <source>
        <dbReference type="RuleBase" id="RU369061"/>
    </source>
</evidence>
<sequence length="307" mass="33450">MIYTVTLNPALDYFVEVERVNFGVVNRSNYDYKAPGGKGINVSRVLKRLGHQSEALGFIGGFTGDYIKTVVEKEDIKTNFVQVAGDTRINIKIKSESESEINGVSPDITDEHLEQLQKQLAVLNEGDALVLAGSVPATIPSEIYEVLCKSARTRKADVFIDSSGEAMKKVLESQPTFIKPNHHELGELFSVEINEPKEAIPYVQELIGKGIQYVLVSFAGDGAILGTKDQILFANTPKGEVKNSVGAGDSVVAGFIAANQEKVSLEDAFKFAVATGSATAFSKGFADRDQVESLMKEINIRELERDE</sequence>
<reference evidence="10 11" key="1">
    <citation type="submission" date="2014-09" db="EMBL/GenBank/DDBJ databases">
        <title>Genome sequencing and annotation of Bacillus Okhensis strain Kh10-101T.</title>
        <authorList>
            <person name="Prakash J.S."/>
        </authorList>
    </citation>
    <scope>NUCLEOTIDE SEQUENCE [LARGE SCALE GENOMIC DNA]</scope>
    <source>
        <strain evidence="11">Kh10-101T</strain>
    </source>
</reference>
<comment type="pathway">
    <text evidence="7">Carbohydrate metabolism; D-tagatose 6-phosphate degradation; D-glyceraldehyde 3-phosphate and glycerone phosphate from D-tagatose 6-phosphate: step 1/2.</text>
</comment>
<feature type="domain" description="Carbohydrate kinase PfkB" evidence="9">
    <location>
        <begin position="19"/>
        <end position="285"/>
    </location>
</feature>
<evidence type="ECO:0000313" key="11">
    <source>
        <dbReference type="Proteomes" id="UP000030832"/>
    </source>
</evidence>
<dbReference type="Pfam" id="PF00294">
    <property type="entry name" value="PfkB"/>
    <property type="match status" value="1"/>
</dbReference>
<dbReference type="Proteomes" id="UP000030832">
    <property type="component" value="Unassembled WGS sequence"/>
</dbReference>
<dbReference type="PROSITE" id="PS00583">
    <property type="entry name" value="PFKB_KINASES_1"/>
    <property type="match status" value="1"/>
</dbReference>
<dbReference type="STRING" id="333138.LQ50_03715"/>
<dbReference type="PANTHER" id="PTHR46566">
    <property type="entry name" value="1-PHOSPHOFRUCTOKINASE-RELATED"/>
    <property type="match status" value="1"/>
</dbReference>
<comment type="catalytic activity">
    <reaction evidence="7">
        <text>D-tagatofuranose 6-phosphate + ATP = D-tagatofuranose 1,6-bisphosphate + ADP + H(+)</text>
        <dbReference type="Rhea" id="RHEA:12420"/>
        <dbReference type="ChEBI" id="CHEBI:15378"/>
        <dbReference type="ChEBI" id="CHEBI:30616"/>
        <dbReference type="ChEBI" id="CHEBI:58694"/>
        <dbReference type="ChEBI" id="CHEBI:58695"/>
        <dbReference type="ChEBI" id="CHEBI:456216"/>
        <dbReference type="EC" id="2.7.1.144"/>
    </reaction>
</comment>
<keyword evidence="5 7" id="KW-0067">ATP-binding</keyword>
<dbReference type="EMBL" id="JRJU01000003">
    <property type="protein sequence ID" value="KHF41353.1"/>
    <property type="molecule type" value="Genomic_DNA"/>
</dbReference>